<sequence>MAKKALIEKAKRYKEKYSEWREQRREGEITRLKKHKEMLIERREVEH</sequence>
<protein>
    <submittedName>
        <fullName evidence="1">Uncharacterized protein</fullName>
    </submittedName>
</protein>
<feature type="non-terminal residue" evidence="1">
    <location>
        <position position="47"/>
    </location>
</feature>
<dbReference type="AlphaFoldDB" id="A0A0F8ZMI6"/>
<accession>A0A0F8ZMI6</accession>
<comment type="caution">
    <text evidence="1">The sequence shown here is derived from an EMBL/GenBank/DDBJ whole genome shotgun (WGS) entry which is preliminary data.</text>
</comment>
<reference evidence="1" key="1">
    <citation type="journal article" date="2015" name="Nature">
        <title>Complex archaea that bridge the gap between prokaryotes and eukaryotes.</title>
        <authorList>
            <person name="Spang A."/>
            <person name="Saw J.H."/>
            <person name="Jorgensen S.L."/>
            <person name="Zaremba-Niedzwiedzka K."/>
            <person name="Martijn J."/>
            <person name="Lind A.E."/>
            <person name="van Eijk R."/>
            <person name="Schleper C."/>
            <person name="Guy L."/>
            <person name="Ettema T.J."/>
        </authorList>
    </citation>
    <scope>NUCLEOTIDE SEQUENCE</scope>
</reference>
<proteinExistence type="predicted"/>
<name>A0A0F8ZMI6_9ZZZZ</name>
<gene>
    <name evidence="1" type="ORF">LCGC14_2676690</name>
</gene>
<evidence type="ECO:0000313" key="1">
    <source>
        <dbReference type="EMBL" id="KKK95053.1"/>
    </source>
</evidence>
<organism evidence="1">
    <name type="scientific">marine sediment metagenome</name>
    <dbReference type="NCBI Taxonomy" id="412755"/>
    <lineage>
        <taxon>unclassified sequences</taxon>
        <taxon>metagenomes</taxon>
        <taxon>ecological metagenomes</taxon>
    </lineage>
</organism>
<dbReference type="EMBL" id="LAZR01047082">
    <property type="protein sequence ID" value="KKK95053.1"/>
    <property type="molecule type" value="Genomic_DNA"/>
</dbReference>